<accession>A0A264W0L1</accession>
<keyword evidence="3" id="KW-0378">Hydrolase</keyword>
<dbReference type="EMBL" id="NOWC01000001">
    <property type="protein sequence ID" value="OZS76597.1"/>
    <property type="molecule type" value="Genomic_DNA"/>
</dbReference>
<organism evidence="3 4">
    <name type="scientific">Providencia rettgeri</name>
    <dbReference type="NCBI Taxonomy" id="587"/>
    <lineage>
        <taxon>Bacteria</taxon>
        <taxon>Pseudomonadati</taxon>
        <taxon>Pseudomonadota</taxon>
        <taxon>Gammaproteobacteria</taxon>
        <taxon>Enterobacterales</taxon>
        <taxon>Morganellaceae</taxon>
        <taxon>Providencia</taxon>
    </lineage>
</organism>
<protein>
    <submittedName>
        <fullName evidence="3">Hydrolase</fullName>
    </submittedName>
</protein>
<comment type="caution">
    <text evidence="3">The sequence shown here is derived from an EMBL/GenBank/DDBJ whole genome shotgun (WGS) entry which is preliminary data.</text>
</comment>
<evidence type="ECO:0000313" key="4">
    <source>
        <dbReference type="Proteomes" id="UP000216001"/>
    </source>
</evidence>
<proteinExistence type="inferred from homology"/>
<dbReference type="GO" id="GO:0016787">
    <property type="term" value="F:hydrolase activity"/>
    <property type="evidence" value="ECO:0007669"/>
    <property type="project" value="UniProtKB-KW"/>
</dbReference>
<evidence type="ECO:0000256" key="1">
    <source>
        <dbReference type="ARBA" id="ARBA00008950"/>
    </source>
</evidence>
<reference evidence="3 4" key="1">
    <citation type="submission" date="2017-07" db="EMBL/GenBank/DDBJ databases">
        <title>blaIMP-27 on transferable plasmids in Proteus mirabilis and Providencia rettgeri.</title>
        <authorList>
            <person name="Potter R."/>
        </authorList>
    </citation>
    <scope>NUCLEOTIDE SEQUENCE [LARGE SCALE GENOMIC DNA]</scope>
    <source>
        <strain evidence="3 4">PR1</strain>
    </source>
</reference>
<dbReference type="Gene3D" id="3.60.21.10">
    <property type="match status" value="1"/>
</dbReference>
<evidence type="ECO:0000259" key="2">
    <source>
        <dbReference type="Pfam" id="PF12850"/>
    </source>
</evidence>
<dbReference type="Pfam" id="PF12850">
    <property type="entry name" value="Metallophos_2"/>
    <property type="match status" value="1"/>
</dbReference>
<gene>
    <name evidence="3" type="ORF">CHI95_01845</name>
</gene>
<dbReference type="SUPFAM" id="SSF56300">
    <property type="entry name" value="Metallo-dependent phosphatases"/>
    <property type="match status" value="1"/>
</dbReference>
<sequence>MIYFISDTHFCHSNIINLCDRPFKSTSHMNDTLIHNWNAYVTDHDEIYILGDFLYKGSGADANKILRRLAGKKYLIRGNHDKFLDDPEFDQSLFEWVKSYYELEYQKQKLVLFHYPILEWQGFFRDAIHLYGHVHNSGKDPEQFKRLAVLGPRAINVGVDVNDFFPISIKQILKKANR</sequence>
<feature type="domain" description="Calcineurin-like phosphoesterase" evidence="2">
    <location>
        <begin position="2"/>
        <end position="142"/>
    </location>
</feature>
<dbReference type="RefSeq" id="WP_094960572.1">
    <property type="nucleotide sequence ID" value="NZ_NOWC01000001.1"/>
</dbReference>
<dbReference type="AlphaFoldDB" id="A0A264W0L1"/>
<comment type="similarity">
    <text evidence="1">Belongs to the metallophosphoesterase superfamily. YfcE family.</text>
</comment>
<evidence type="ECO:0000313" key="3">
    <source>
        <dbReference type="EMBL" id="OZS76597.1"/>
    </source>
</evidence>
<dbReference type="STRING" id="587.RB151_022340"/>
<dbReference type="Proteomes" id="UP000216001">
    <property type="component" value="Unassembled WGS sequence"/>
</dbReference>
<dbReference type="InterPro" id="IPR024654">
    <property type="entry name" value="Calcineurin-like_PHP_lpxH"/>
</dbReference>
<name>A0A264W0L1_PRORE</name>
<dbReference type="InterPro" id="IPR029052">
    <property type="entry name" value="Metallo-depent_PP-like"/>
</dbReference>